<dbReference type="InterPro" id="IPR004995">
    <property type="entry name" value="Spore_Ger"/>
</dbReference>
<organism evidence="2 3">
    <name type="scientific">Perspicuibacillus lycopersici</name>
    <dbReference type="NCBI Taxonomy" id="1325689"/>
    <lineage>
        <taxon>Bacteria</taxon>
        <taxon>Bacillati</taxon>
        <taxon>Bacillota</taxon>
        <taxon>Bacilli</taxon>
        <taxon>Bacillales</taxon>
        <taxon>Bacillaceae</taxon>
        <taxon>Perspicuibacillus</taxon>
    </lineage>
</organism>
<dbReference type="AlphaFoldDB" id="A0AAE3ISF8"/>
<evidence type="ECO:0000313" key="2">
    <source>
        <dbReference type="EMBL" id="MCU9612589.1"/>
    </source>
</evidence>
<dbReference type="Pfam" id="PF03323">
    <property type="entry name" value="GerA"/>
    <property type="match status" value="1"/>
</dbReference>
<dbReference type="GO" id="GO:0009847">
    <property type="term" value="P:spore germination"/>
    <property type="evidence" value="ECO:0007669"/>
    <property type="project" value="InterPro"/>
</dbReference>
<gene>
    <name evidence="2" type="ORF">OEV98_03300</name>
</gene>
<dbReference type="RefSeq" id="WP_263071773.1">
    <property type="nucleotide sequence ID" value="NZ_JAOUSF010000001.1"/>
</dbReference>
<proteinExistence type="predicted"/>
<dbReference type="Proteomes" id="UP001209318">
    <property type="component" value="Unassembled WGS sequence"/>
</dbReference>
<dbReference type="EMBL" id="JAOUSF010000001">
    <property type="protein sequence ID" value="MCU9612589.1"/>
    <property type="molecule type" value="Genomic_DNA"/>
</dbReference>
<evidence type="ECO:0000256" key="1">
    <source>
        <dbReference type="ARBA" id="ARBA00023136"/>
    </source>
</evidence>
<name>A0AAE3ISF8_9BACI</name>
<comment type="caution">
    <text evidence="2">The sequence shown here is derived from an EMBL/GenBank/DDBJ whole genome shotgun (WGS) entry which is preliminary data.</text>
</comment>
<keyword evidence="3" id="KW-1185">Reference proteome</keyword>
<protein>
    <submittedName>
        <fullName evidence="2">Spore germination protein</fullName>
    </submittedName>
</protein>
<keyword evidence="1" id="KW-0472">Membrane</keyword>
<evidence type="ECO:0000313" key="3">
    <source>
        <dbReference type="Proteomes" id="UP001209318"/>
    </source>
</evidence>
<accession>A0AAE3ISF8</accession>
<sequence>MFYLISSIKLITDSQEGIEAILSGDTLFLLDKFDKAIIVSSKGWEARSIAEPQTEQVVRGPRDGFTESFRTNTALVRRRIKDPLFVIEEMKIGTKSKTTKILRT</sequence>
<dbReference type="GO" id="GO:0016020">
    <property type="term" value="C:membrane"/>
    <property type="evidence" value="ECO:0007669"/>
    <property type="project" value="InterPro"/>
</dbReference>
<reference evidence="2" key="1">
    <citation type="submission" date="2022-10" db="EMBL/GenBank/DDBJ databases">
        <title>Description of Fervidibacillus gen. nov. in the family Fervidibacillaceae fam. nov. with two species, Fervidibacillus albus sp. nov., and Fervidibacillus halotolerans sp. nov., isolated from tidal flat sediments.</title>
        <authorList>
            <person name="Kwon K.K."/>
            <person name="Yang S.-H."/>
        </authorList>
    </citation>
    <scope>NUCLEOTIDE SEQUENCE</scope>
    <source>
        <strain evidence="2">JCM 19140</strain>
    </source>
</reference>